<feature type="region of interest" description="Disordered" evidence="1">
    <location>
        <begin position="1"/>
        <end position="32"/>
    </location>
</feature>
<evidence type="ECO:0000313" key="2">
    <source>
        <dbReference type="EMBL" id="MFF3665421.1"/>
    </source>
</evidence>
<name>A0ABW6SKL5_9ACTN</name>
<evidence type="ECO:0000256" key="1">
    <source>
        <dbReference type="SAM" id="MobiDB-lite"/>
    </source>
</evidence>
<proteinExistence type="predicted"/>
<evidence type="ECO:0000313" key="3">
    <source>
        <dbReference type="Proteomes" id="UP001602013"/>
    </source>
</evidence>
<comment type="caution">
    <text evidence="2">The sequence shown here is derived from an EMBL/GenBank/DDBJ whole genome shotgun (WGS) entry which is preliminary data.</text>
</comment>
<keyword evidence="3" id="KW-1185">Reference proteome</keyword>
<dbReference type="Pfam" id="PF19876">
    <property type="entry name" value="DUF6349"/>
    <property type="match status" value="1"/>
</dbReference>
<gene>
    <name evidence="2" type="ORF">ACFYXI_07485</name>
</gene>
<dbReference type="EMBL" id="JBIASD010000004">
    <property type="protein sequence ID" value="MFF3665421.1"/>
    <property type="molecule type" value="Genomic_DNA"/>
</dbReference>
<dbReference type="Proteomes" id="UP001602013">
    <property type="component" value="Unassembled WGS sequence"/>
</dbReference>
<dbReference type="RefSeq" id="WP_387409417.1">
    <property type="nucleotide sequence ID" value="NZ_JBIASD010000004.1"/>
</dbReference>
<organism evidence="2 3">
    <name type="scientific">Microtetraspora malaysiensis</name>
    <dbReference type="NCBI Taxonomy" id="161358"/>
    <lineage>
        <taxon>Bacteria</taxon>
        <taxon>Bacillati</taxon>
        <taxon>Actinomycetota</taxon>
        <taxon>Actinomycetes</taxon>
        <taxon>Streptosporangiales</taxon>
        <taxon>Streptosporangiaceae</taxon>
        <taxon>Microtetraspora</taxon>
    </lineage>
</organism>
<reference evidence="2 3" key="1">
    <citation type="submission" date="2024-10" db="EMBL/GenBank/DDBJ databases">
        <title>The Natural Products Discovery Center: Release of the First 8490 Sequenced Strains for Exploring Actinobacteria Biosynthetic Diversity.</title>
        <authorList>
            <person name="Kalkreuter E."/>
            <person name="Kautsar S.A."/>
            <person name="Yang D."/>
            <person name="Bader C.D."/>
            <person name="Teijaro C.N."/>
            <person name="Fluegel L."/>
            <person name="Davis C.M."/>
            <person name="Simpson J.R."/>
            <person name="Lauterbach L."/>
            <person name="Steele A.D."/>
            <person name="Gui C."/>
            <person name="Meng S."/>
            <person name="Li G."/>
            <person name="Viehrig K."/>
            <person name="Ye F."/>
            <person name="Su P."/>
            <person name="Kiefer A.F."/>
            <person name="Nichols A."/>
            <person name="Cepeda A.J."/>
            <person name="Yan W."/>
            <person name="Fan B."/>
            <person name="Jiang Y."/>
            <person name="Adhikari A."/>
            <person name="Zheng C.-J."/>
            <person name="Schuster L."/>
            <person name="Cowan T.M."/>
            <person name="Smanski M.J."/>
            <person name="Chevrette M.G."/>
            <person name="De Carvalho L.P.S."/>
            <person name="Shen B."/>
        </authorList>
    </citation>
    <scope>NUCLEOTIDE SEQUENCE [LARGE SCALE GENOMIC DNA]</scope>
    <source>
        <strain evidence="2 3">NPDC002173</strain>
    </source>
</reference>
<feature type="compositionally biased region" description="Pro residues" evidence="1">
    <location>
        <begin position="9"/>
        <end position="24"/>
    </location>
</feature>
<protein>
    <submittedName>
        <fullName evidence="2">DUF6349 family protein</fullName>
    </submittedName>
</protein>
<dbReference type="InterPro" id="IPR045930">
    <property type="entry name" value="DUF6349"/>
</dbReference>
<accession>A0ABW6SKL5</accession>
<sequence length="176" mass="19431">MTTLSLTPDLPPDVLPSPDTPPAPDGTCRAGVGWQYRPDDVPMEPTEDEPFHLRYRSRCSGCGHTGPARSRENRAAEDACDHAYPGWRDMPVMEYRPYEGKKARARWEAAARAVYPEGWFERGGPVREYRTGCGMRHVPKYAPGGGYCMAVARPKRMPAPDPAAAPARGVQESLFG</sequence>